<evidence type="ECO:0008006" key="3">
    <source>
        <dbReference type="Google" id="ProtNLM"/>
    </source>
</evidence>
<evidence type="ECO:0000313" key="2">
    <source>
        <dbReference type="Proteomes" id="UP000007486"/>
    </source>
</evidence>
<dbReference type="HOGENOM" id="CLU_1048270_0_0_10"/>
<organism evidence="1 2">
    <name type="scientific">Phocaeicola salanitronis (strain DSM 18170 / JCM 13657 / CCUG 60908 / BL78)</name>
    <name type="common">Bacteroides salanitronis</name>
    <dbReference type="NCBI Taxonomy" id="667015"/>
    <lineage>
        <taxon>Bacteria</taxon>
        <taxon>Pseudomonadati</taxon>
        <taxon>Bacteroidota</taxon>
        <taxon>Bacteroidia</taxon>
        <taxon>Bacteroidales</taxon>
        <taxon>Bacteroidaceae</taxon>
        <taxon>Phocaeicola</taxon>
    </lineage>
</organism>
<dbReference type="Proteomes" id="UP000007486">
    <property type="component" value="Chromosome"/>
</dbReference>
<sequence>MHTDFIISDIFEILDDAIMSSSGIDQNIAHYPLCEYILQSVFLRLTGYQEQKLKCILWEIASDDFEFRYKYLNGSINVGECSRLEDKDKVYNVLKKILEKKGHTYPFPSEDETNRQISEIKERLKFKFEATIFKKWLPREYSRFIDFSKNIQYRVNGYFTDKGIFGGDNILNESFDKLYRHRNRCAHNLLSYQNNVPQLDDLIKDDDGSDNYFSRILLICMVDNIFTRMFKYYISYK</sequence>
<evidence type="ECO:0000313" key="1">
    <source>
        <dbReference type="EMBL" id="ADY34954.1"/>
    </source>
</evidence>
<proteinExistence type="predicted"/>
<dbReference type="STRING" id="667015.Bacsa_0352"/>
<dbReference type="eggNOG" id="ENOG502ZSIY">
    <property type="taxonomic scope" value="Bacteria"/>
</dbReference>
<protein>
    <recommendedName>
        <fullName evidence="3">RiboL-PSP-HEPN domain-containing protein</fullName>
    </recommendedName>
</protein>
<gene>
    <name evidence="1" type="ordered locus">Bacsa_0352</name>
</gene>
<dbReference type="RefSeq" id="WP_013616416.1">
    <property type="nucleotide sequence ID" value="NC_015164.1"/>
</dbReference>
<dbReference type="AlphaFoldDB" id="F0R7P7"/>
<dbReference type="OrthoDB" id="7055424at2"/>
<reference evidence="1 2" key="1">
    <citation type="journal article" date="2011" name="Stand. Genomic Sci.">
        <title>Complete genome sequence of Bacteroides salanitronis type strain (BL78).</title>
        <authorList>
            <person name="Gronow S."/>
            <person name="Held B."/>
            <person name="Lucas S."/>
            <person name="Lapidus A."/>
            <person name="Del Rio T.G."/>
            <person name="Nolan M."/>
            <person name="Tice H."/>
            <person name="Deshpande S."/>
            <person name="Cheng J.F."/>
            <person name="Pitluck S."/>
            <person name="Liolios K."/>
            <person name="Pagani I."/>
            <person name="Ivanova N."/>
            <person name="Mavromatis K."/>
            <person name="Pati A."/>
            <person name="Tapia R."/>
            <person name="Han C."/>
            <person name="Goodwin L."/>
            <person name="Chen A."/>
            <person name="Palaniappan K."/>
            <person name="Land M."/>
            <person name="Hauser L."/>
            <person name="Chang Y.J."/>
            <person name="Jeffries C.D."/>
            <person name="Brambilla E.M."/>
            <person name="Rohde M."/>
            <person name="Goker M."/>
            <person name="Detter J.C."/>
            <person name="Woyke T."/>
            <person name="Bristow J."/>
            <person name="Markowitz V."/>
            <person name="Hugenholtz P."/>
            <person name="Kyrpides N.C."/>
            <person name="Klenk H.P."/>
            <person name="Eisen J.A."/>
        </authorList>
    </citation>
    <scope>NUCLEOTIDE SEQUENCE [LARGE SCALE GENOMIC DNA]</scope>
    <source>
        <strain evidence="1 2">DSM 18170</strain>
    </source>
</reference>
<keyword evidence="2" id="KW-1185">Reference proteome</keyword>
<dbReference type="KEGG" id="bsa:Bacsa_0352"/>
<name>F0R7P7_PHOSB</name>
<accession>F0R7P7</accession>
<dbReference type="EMBL" id="CP002530">
    <property type="protein sequence ID" value="ADY34954.1"/>
    <property type="molecule type" value="Genomic_DNA"/>
</dbReference>